<keyword evidence="2" id="KW-1185">Reference proteome</keyword>
<organism evidence="1 2">
    <name type="scientific">Thermococcus celer Vu 13 = JCM 8558</name>
    <dbReference type="NCBI Taxonomy" id="1293037"/>
    <lineage>
        <taxon>Archaea</taxon>
        <taxon>Methanobacteriati</taxon>
        <taxon>Methanobacteriota</taxon>
        <taxon>Thermococci</taxon>
        <taxon>Thermococcales</taxon>
        <taxon>Thermococcaceae</taxon>
        <taxon>Thermococcus</taxon>
    </lineage>
</organism>
<proteinExistence type="predicted"/>
<dbReference type="AlphaFoldDB" id="A0A218P0B8"/>
<accession>A0A218P0B8</accession>
<dbReference type="EMBL" id="CP014854">
    <property type="protein sequence ID" value="ASI98374.1"/>
    <property type="molecule type" value="Genomic_DNA"/>
</dbReference>
<dbReference type="KEGG" id="tce:A3L02_01735"/>
<reference evidence="1 2" key="1">
    <citation type="submission" date="2016-03" db="EMBL/GenBank/DDBJ databases">
        <title>Complete genome sequence of Thermococcus celer.</title>
        <authorList>
            <person name="Oger P.M."/>
        </authorList>
    </citation>
    <scope>NUCLEOTIDE SEQUENCE [LARGE SCALE GENOMIC DNA]</scope>
    <source>
        <strain evidence="1 2">Vu 13</strain>
    </source>
</reference>
<protein>
    <submittedName>
        <fullName evidence="1">Uncharacterized protein</fullName>
    </submittedName>
</protein>
<dbReference type="Proteomes" id="UP000197156">
    <property type="component" value="Chromosome"/>
</dbReference>
<evidence type="ECO:0000313" key="1">
    <source>
        <dbReference type="EMBL" id="ASI98374.1"/>
    </source>
</evidence>
<evidence type="ECO:0000313" key="2">
    <source>
        <dbReference type="Proteomes" id="UP000197156"/>
    </source>
</evidence>
<name>A0A218P0B8_THECE</name>
<sequence>MWVSLCKKNLSEDFNYLLKLGGLPSHSDKFLRVLELITKFYHIKGDFRNELIVKLPQAKKNARGIGNSTNHFIQKTLSPNWEELIESLHFKIEELFK</sequence>
<gene>
    <name evidence="1" type="ORF">A3L02_01735</name>
</gene>